<evidence type="ECO:0000313" key="9">
    <source>
        <dbReference type="Proteomes" id="UP001627154"/>
    </source>
</evidence>
<dbReference type="Gene3D" id="6.10.250.3410">
    <property type="entry name" value="DBF zinc finger"/>
    <property type="match status" value="1"/>
</dbReference>
<feature type="region of interest" description="Disordered" evidence="6">
    <location>
        <begin position="952"/>
        <end position="975"/>
    </location>
</feature>
<keyword evidence="9" id="KW-1185">Reference proteome</keyword>
<dbReference type="InterPro" id="IPR038545">
    <property type="entry name" value="Znf_DBF_sf"/>
</dbReference>
<evidence type="ECO:0000256" key="2">
    <source>
        <dbReference type="ARBA" id="ARBA00022771"/>
    </source>
</evidence>
<evidence type="ECO:0000259" key="7">
    <source>
        <dbReference type="PROSITE" id="PS51265"/>
    </source>
</evidence>
<feature type="region of interest" description="Disordered" evidence="6">
    <location>
        <begin position="373"/>
        <end position="402"/>
    </location>
</feature>
<evidence type="ECO:0000256" key="3">
    <source>
        <dbReference type="ARBA" id="ARBA00022833"/>
    </source>
</evidence>
<reference evidence="8 9" key="1">
    <citation type="journal article" date="2024" name="bioRxiv">
        <title>A reference genome for Trichogramma kaykai: A tiny desert-dwelling parasitoid wasp with competing sex-ratio distorters.</title>
        <authorList>
            <person name="Culotta J."/>
            <person name="Lindsey A.R."/>
        </authorList>
    </citation>
    <scope>NUCLEOTIDE SEQUENCE [LARGE SCALE GENOMIC DNA]</scope>
    <source>
        <strain evidence="8 9">KSX58</strain>
    </source>
</reference>
<feature type="compositionally biased region" description="Basic and acidic residues" evidence="6">
    <location>
        <begin position="392"/>
        <end position="402"/>
    </location>
</feature>
<proteinExistence type="predicted"/>
<feature type="compositionally biased region" description="Basic and acidic residues" evidence="6">
    <location>
        <begin position="767"/>
        <end position="776"/>
    </location>
</feature>
<dbReference type="Proteomes" id="UP001627154">
    <property type="component" value="Unassembled WGS sequence"/>
</dbReference>
<dbReference type="PANTHER" id="PTHR15375:SF26">
    <property type="entry name" value="PROTEIN CHIFFON"/>
    <property type="match status" value="1"/>
</dbReference>
<keyword evidence="5" id="KW-0175">Coiled coil</keyword>
<feature type="compositionally biased region" description="Basic residues" evidence="6">
    <location>
        <begin position="1361"/>
        <end position="1376"/>
    </location>
</feature>
<organism evidence="8 9">
    <name type="scientific">Trichogramma kaykai</name>
    <dbReference type="NCBI Taxonomy" id="54128"/>
    <lineage>
        <taxon>Eukaryota</taxon>
        <taxon>Metazoa</taxon>
        <taxon>Ecdysozoa</taxon>
        <taxon>Arthropoda</taxon>
        <taxon>Hexapoda</taxon>
        <taxon>Insecta</taxon>
        <taxon>Pterygota</taxon>
        <taxon>Neoptera</taxon>
        <taxon>Endopterygota</taxon>
        <taxon>Hymenoptera</taxon>
        <taxon>Apocrita</taxon>
        <taxon>Proctotrupomorpha</taxon>
        <taxon>Chalcidoidea</taxon>
        <taxon>Trichogrammatidae</taxon>
        <taxon>Trichogramma</taxon>
    </lineage>
</organism>
<feature type="region of interest" description="Disordered" evidence="6">
    <location>
        <begin position="1096"/>
        <end position="1126"/>
    </location>
</feature>
<feature type="region of interest" description="Disordered" evidence="6">
    <location>
        <begin position="838"/>
        <end position="859"/>
    </location>
</feature>
<feature type="region of interest" description="Disordered" evidence="6">
    <location>
        <begin position="1424"/>
        <end position="1464"/>
    </location>
</feature>
<feature type="compositionally biased region" description="Basic and acidic residues" evidence="6">
    <location>
        <begin position="1011"/>
        <end position="1024"/>
    </location>
</feature>
<gene>
    <name evidence="8" type="ORF">TKK_012017</name>
</gene>
<dbReference type="SMART" id="SM00586">
    <property type="entry name" value="ZnF_DBF"/>
    <property type="match status" value="1"/>
</dbReference>
<feature type="compositionally biased region" description="Basic and acidic residues" evidence="6">
    <location>
        <begin position="992"/>
        <end position="1001"/>
    </location>
</feature>
<keyword evidence="2 4" id="KW-0863">Zinc-finger</keyword>
<dbReference type="Pfam" id="PF07535">
    <property type="entry name" value="zf-DBF"/>
    <property type="match status" value="1"/>
</dbReference>
<evidence type="ECO:0000256" key="4">
    <source>
        <dbReference type="PROSITE-ProRule" id="PRU00600"/>
    </source>
</evidence>
<dbReference type="GO" id="GO:0008270">
    <property type="term" value="F:zinc ion binding"/>
    <property type="evidence" value="ECO:0007669"/>
    <property type="project" value="UniProtKB-KW"/>
</dbReference>
<evidence type="ECO:0000313" key="8">
    <source>
        <dbReference type="EMBL" id="KAL3393770.1"/>
    </source>
</evidence>
<accession>A0ABD2WLN9</accession>
<feature type="region of interest" description="Disordered" evidence="6">
    <location>
        <begin position="1178"/>
        <end position="1408"/>
    </location>
</feature>
<feature type="compositionally biased region" description="Polar residues" evidence="6">
    <location>
        <begin position="421"/>
        <end position="430"/>
    </location>
</feature>
<feature type="domain" description="DBF4-type" evidence="7">
    <location>
        <begin position="311"/>
        <end position="360"/>
    </location>
</feature>
<evidence type="ECO:0000256" key="5">
    <source>
        <dbReference type="SAM" id="Coils"/>
    </source>
</evidence>
<feature type="compositionally biased region" description="Basic residues" evidence="6">
    <location>
        <begin position="1446"/>
        <end position="1464"/>
    </location>
</feature>
<evidence type="ECO:0000256" key="6">
    <source>
        <dbReference type="SAM" id="MobiDB-lite"/>
    </source>
</evidence>
<sequence length="1464" mass="165384">MISPSKLAYQQLNKTPDNIISRKRPHSEAKAKRANLESLESSTPISIKIHQGPNPLRGTIFYFDLRNHVFQQSLEEKVKALGGAIECFYVEKVSVVVTDKEAKTGPDLKASGYCSGGSGGVQSWKSIGSATPKTPYRSIEGPLSNSYSQKGFTTPKSRSRADAMLERALTQPQQCSIDPLAKAYTLGIPIYAPQHFLKWLNKVENKVKSATSQYKKTCKQQVLKGYYVKIESYKSATRPVFAELQSFPHLSWDNTYFGESPLCHSTRCNCLSTSKNCIFQENSSKPKCEPADKSKEMTRRPRATTVQQTSECENAGFCEICRCDFKSRAKHLNSDKHRNFVTNIKNYAALDKLIDDCKNLDAFLDKSNDATSKDCPFNENRDNSTANGFLPSDEKSQKREHPLVHDYSVSDIKMSQCNGARRNLNSTLDSPHNLRARTKHESGHLLRSKGKPEGEEKNEKSYDKYVIKKRSKGTIWVEIDSDDDLANEKVRSTGCKKSVLQEPCETLTCKNSTKSNNQVEKILNGNIDSEEILESKQKNSPSCKNIHKENALKETVLEVNTKTNLNGFERRELKQKPSEADHVSEDPLKKIIKKEVIDHVEADEEFVINDNNDVEENPANENYETNFVKSVEQDGRSKTKTYSRKGGKTYRGRQRLSVEERLIEDNRRYYKVEVLGNKLRSSILPSENPLTAVPSAEQTENEQQMKIKDGDKPSSEKPVVVRFKRVRKSELSLLSDEAESFMFGDPRRDESTSEISEDGDESSILPKDTDSERDPQNESIVLSSPSASHPVTLKQEVMDDDSQDSTTSTYKTRKKRRTQTEAFLKDNTEYYKFETPGSRLSNATSRFQTSSANVSQPVETPVEKVKEAVTTATETQEESVAKIYPSQPSARVEALRFSFEMVPQSEPWYQTYKRQDEGCEYYYSDNSTPKPFLLPYEMENFHEILNKSLQNSIHRKRGRGRGGVVGSRLPRKSPRCHASTLAIMSTIIKKREQTNDEDGKAKAAINNNSAKADKSKSSEKSDVDADLKQIVKSIDDMLNYDDADNDLLEHDLMSFDVKTAEPIVSSEPKGPPVNLIEIFENYPDTVPNGVDGSSCASSDCGEFDQPHKRRKKRKNKTGWPGTNKMKRKLQLKMLSEELQRENQKQQNNQQEISQLRLLLSNEQSKPLDEAMVKNETLEIQGSDLSRQEPETEKTQTEAGNMEHKENEKVTTDSRRGKSKSRTTKSKRSSSKNSREKVRDSANESNIKPVLSDISLDKKNGDTLEFPTTDDDETELQVSPAKHWPGVLINMSEDSETYASSNECSSPKKGSRKCNNTVTSDISIKKDCSSSKKTKTKSSSEIYSPKKTRNRIKSEKSSPKTSPKRPKCGLKRQRKNSKRNDSVSSDVNDEFDEQSTRQSISPAELGQKRYQPFVKVTKMSHDQVAVASNRRLRSSSSPKASMEPPRKRAKTGLRRKLAGQWSRRS</sequence>
<feature type="coiled-coil region" evidence="5">
    <location>
        <begin position="1126"/>
        <end position="1158"/>
    </location>
</feature>
<dbReference type="PANTHER" id="PTHR15375">
    <property type="entry name" value="ACTIVATOR OF S-PHASE KINASE-RELATED"/>
    <property type="match status" value="1"/>
</dbReference>
<feature type="region of interest" description="Disordered" evidence="6">
    <location>
        <begin position="684"/>
        <end position="720"/>
    </location>
</feature>
<feature type="compositionally biased region" description="Polar residues" evidence="6">
    <location>
        <begin position="838"/>
        <end position="858"/>
    </location>
</feature>
<feature type="compositionally biased region" description="Basic and acidic residues" evidence="6">
    <location>
        <begin position="439"/>
        <end position="460"/>
    </location>
</feature>
<dbReference type="PROSITE" id="PS51265">
    <property type="entry name" value="ZF_DBF4"/>
    <property type="match status" value="1"/>
</dbReference>
<evidence type="ECO:0000256" key="1">
    <source>
        <dbReference type="ARBA" id="ARBA00022723"/>
    </source>
</evidence>
<feature type="region of interest" description="Disordered" evidence="6">
    <location>
        <begin position="735"/>
        <end position="821"/>
    </location>
</feature>
<name>A0ABD2WLN9_9HYME</name>
<dbReference type="InterPro" id="IPR006572">
    <property type="entry name" value="Znf_DBF"/>
</dbReference>
<comment type="caution">
    <text evidence="8">The sequence shown here is derived from an EMBL/GenBank/DDBJ whole genome shotgun (WGS) entry which is preliminary data.</text>
</comment>
<feature type="compositionally biased region" description="Basic residues" evidence="6">
    <location>
        <begin position="1107"/>
        <end position="1116"/>
    </location>
</feature>
<feature type="compositionally biased region" description="Basic residues" evidence="6">
    <location>
        <begin position="1216"/>
        <end position="1229"/>
    </location>
</feature>
<feature type="compositionally biased region" description="Polar residues" evidence="6">
    <location>
        <begin position="777"/>
        <end position="789"/>
    </location>
</feature>
<feature type="region of interest" description="Disordered" evidence="6">
    <location>
        <begin position="421"/>
        <end position="460"/>
    </location>
</feature>
<feature type="compositionally biased region" description="Basic and acidic residues" evidence="6">
    <location>
        <begin position="1185"/>
        <end position="1215"/>
    </location>
</feature>
<feature type="region of interest" description="Disordered" evidence="6">
    <location>
        <begin position="992"/>
        <end position="1024"/>
    </location>
</feature>
<keyword evidence="1" id="KW-0479">Metal-binding</keyword>
<feature type="compositionally biased region" description="Basic and acidic residues" evidence="6">
    <location>
        <begin position="703"/>
        <end position="715"/>
    </location>
</feature>
<dbReference type="InterPro" id="IPR051590">
    <property type="entry name" value="Replication_Regulatory_Kinase"/>
</dbReference>
<dbReference type="EMBL" id="JBJJXI010000096">
    <property type="protein sequence ID" value="KAL3393770.1"/>
    <property type="molecule type" value="Genomic_DNA"/>
</dbReference>
<protein>
    <recommendedName>
        <fullName evidence="7">DBF4-type domain-containing protein</fullName>
    </recommendedName>
</protein>
<keyword evidence="3" id="KW-0862">Zinc</keyword>
<dbReference type="GO" id="GO:0005634">
    <property type="term" value="C:nucleus"/>
    <property type="evidence" value="ECO:0007669"/>
    <property type="project" value="UniProtKB-ARBA"/>
</dbReference>
<dbReference type="FunFam" id="6.10.250.3410:FF:000001">
    <property type="entry name" value="Protein DBF4 homolog A"/>
    <property type="match status" value="1"/>
</dbReference>
<feature type="compositionally biased region" description="Basic and acidic residues" evidence="6">
    <location>
        <begin position="1232"/>
        <end position="1241"/>
    </location>
</feature>